<dbReference type="Ensembl" id="ENSCHIT00000015684.1">
    <property type="protein sequence ID" value="ENSCHIP00000007932.1"/>
    <property type="gene ID" value="ENSCHIG00000011273.1"/>
</dbReference>
<name>A0A452E7F8_CAPHI</name>
<dbReference type="GeneTree" id="ENSGT00950000185867"/>
<sequence length="60" mass="6272">MCAAAGLCGYGGEAAPGRRYHPLPSRVPGGACDLLSTGEDRAGWRSKLLANLDPSLQCKR</sequence>
<reference evidence="1" key="3">
    <citation type="submission" date="2025-09" db="UniProtKB">
        <authorList>
            <consortium name="Ensembl"/>
        </authorList>
    </citation>
    <scope>IDENTIFICATION</scope>
</reference>
<keyword evidence="2" id="KW-1185">Reference proteome</keyword>
<protein>
    <submittedName>
        <fullName evidence="1">Uncharacterized protein</fullName>
    </submittedName>
</protein>
<accession>A0A452E7F8</accession>
<evidence type="ECO:0000313" key="1">
    <source>
        <dbReference type="Ensembl" id="ENSCHIP00000007932.1"/>
    </source>
</evidence>
<reference evidence="1 2" key="1">
    <citation type="submission" date="2016-04" db="EMBL/GenBank/DDBJ databases">
        <title>Polished mammalian reference genomes with single-molecule sequencing and chromosome conformation capture applied to the Capra hircus genome.</title>
        <authorList>
            <person name="Bickhart D.M."/>
            <person name="Koren S."/>
            <person name="Rosen B."/>
            <person name="Hastie A."/>
            <person name="Liachko I."/>
            <person name="Sullivan S.T."/>
            <person name="Burton J."/>
            <person name="Sayre B.L."/>
            <person name="Huson H.J."/>
            <person name="Lee J."/>
            <person name="Lam E."/>
            <person name="Kelley C.M."/>
            <person name="Hutchison J.L."/>
            <person name="Zhou Y."/>
            <person name="Sun J."/>
            <person name="Crisa A."/>
            <person name="Schwartz J.C."/>
            <person name="Hammond J.A."/>
            <person name="Schroeder S.G."/>
            <person name="Liu G.E."/>
            <person name="Dunham M."/>
            <person name="Shendure J."/>
            <person name="Sonstegard T.S."/>
            <person name="Phillippy A.M."/>
            <person name="Van Tassell C.P."/>
            <person name="Smith T.P."/>
        </authorList>
    </citation>
    <scope>NUCLEOTIDE SEQUENCE [LARGE SCALE GENOMIC DNA]</scope>
</reference>
<dbReference type="Bgee" id="ENSCHIG00000011273">
    <property type="expression patterns" value="Expressed in thymus and 17 other cell types or tissues"/>
</dbReference>
<proteinExistence type="predicted"/>
<reference evidence="1" key="2">
    <citation type="submission" date="2025-08" db="UniProtKB">
        <authorList>
            <consortium name="Ensembl"/>
        </authorList>
    </citation>
    <scope>IDENTIFICATION</scope>
</reference>
<dbReference type="AlphaFoldDB" id="A0A452E7F8"/>
<evidence type="ECO:0000313" key="2">
    <source>
        <dbReference type="Proteomes" id="UP000291000"/>
    </source>
</evidence>
<dbReference type="OMA" id="SCKIRWS"/>
<dbReference type="EMBL" id="LWLT01000003">
    <property type="status" value="NOT_ANNOTATED_CDS"/>
    <property type="molecule type" value="Genomic_DNA"/>
</dbReference>
<dbReference type="Proteomes" id="UP000291000">
    <property type="component" value="Chromosome 4"/>
</dbReference>
<organism evidence="1 2">
    <name type="scientific">Capra hircus</name>
    <name type="common">Goat</name>
    <dbReference type="NCBI Taxonomy" id="9925"/>
    <lineage>
        <taxon>Eukaryota</taxon>
        <taxon>Metazoa</taxon>
        <taxon>Chordata</taxon>
        <taxon>Craniata</taxon>
        <taxon>Vertebrata</taxon>
        <taxon>Euteleostomi</taxon>
        <taxon>Mammalia</taxon>
        <taxon>Eutheria</taxon>
        <taxon>Laurasiatheria</taxon>
        <taxon>Artiodactyla</taxon>
        <taxon>Ruminantia</taxon>
        <taxon>Pecora</taxon>
        <taxon>Bovidae</taxon>
        <taxon>Caprinae</taxon>
        <taxon>Capra</taxon>
    </lineage>
</organism>